<dbReference type="InterPro" id="IPR028994">
    <property type="entry name" value="Integrin_alpha_N"/>
</dbReference>
<dbReference type="RefSeq" id="WP_406081374.1">
    <property type="nucleotide sequence ID" value="NZ_CP108188.1"/>
</dbReference>
<feature type="signal peptide" evidence="3">
    <location>
        <begin position="1"/>
        <end position="34"/>
    </location>
</feature>
<dbReference type="Pfam" id="PF13517">
    <property type="entry name" value="FG-GAP_3"/>
    <property type="match status" value="1"/>
</dbReference>
<dbReference type="PANTHER" id="PTHR44103">
    <property type="entry name" value="PROPROTEIN CONVERTASE P"/>
    <property type="match status" value="1"/>
</dbReference>
<keyword evidence="1 3" id="KW-0732">Signal</keyword>
<name>A0ABZ1LDX6_9ACTN</name>
<dbReference type="InterPro" id="IPR013517">
    <property type="entry name" value="FG-GAP"/>
</dbReference>
<dbReference type="SUPFAM" id="SSF69318">
    <property type="entry name" value="Integrin alpha N-terminal domain"/>
    <property type="match status" value="1"/>
</dbReference>
<gene>
    <name evidence="4" type="ORF">OG814_23445</name>
</gene>
<feature type="region of interest" description="Disordered" evidence="2">
    <location>
        <begin position="35"/>
        <end position="55"/>
    </location>
</feature>
<dbReference type="PANTHER" id="PTHR44103:SF1">
    <property type="entry name" value="PROPROTEIN CONVERTASE P"/>
    <property type="match status" value="1"/>
</dbReference>
<evidence type="ECO:0000256" key="2">
    <source>
        <dbReference type="SAM" id="MobiDB-lite"/>
    </source>
</evidence>
<organism evidence="4 5">
    <name type="scientific">Streptomyces zaomyceticus</name>
    <dbReference type="NCBI Taxonomy" id="68286"/>
    <lineage>
        <taxon>Bacteria</taxon>
        <taxon>Bacillati</taxon>
        <taxon>Actinomycetota</taxon>
        <taxon>Actinomycetes</taxon>
        <taxon>Kitasatosporales</taxon>
        <taxon>Streptomycetaceae</taxon>
        <taxon>Streptomyces</taxon>
    </lineage>
</organism>
<evidence type="ECO:0000313" key="4">
    <source>
        <dbReference type="EMBL" id="WTR72024.1"/>
    </source>
</evidence>
<dbReference type="EMBL" id="CP108188">
    <property type="protein sequence ID" value="WTR72024.1"/>
    <property type="molecule type" value="Genomic_DNA"/>
</dbReference>
<keyword evidence="5" id="KW-1185">Reference proteome</keyword>
<evidence type="ECO:0000256" key="3">
    <source>
        <dbReference type="SAM" id="SignalP"/>
    </source>
</evidence>
<accession>A0ABZ1LDX6</accession>
<proteinExistence type="predicted"/>
<evidence type="ECO:0000256" key="1">
    <source>
        <dbReference type="ARBA" id="ARBA00022729"/>
    </source>
</evidence>
<evidence type="ECO:0000313" key="5">
    <source>
        <dbReference type="Proteomes" id="UP001622594"/>
    </source>
</evidence>
<sequence length="754" mass="78311">MHVTRTRGRRIAAVAVTLTLAATGGTLTAFPATAAPAAPTAPQEDRPTTVSFPRDADVVGAGPGGFLSKTRGSSPEYRWTRYADGSSVVLSGASAVGGGTDLVVTGDAANPVLSRVLRVHDLSTPASAAAAPVEIDLHTLGGYRFSGLAGTNILLSREEAGTWRQYVATLDAGTAKVRWVLGGPQFDCFEGDEAWTDTGSALYDCWVGERRDSSAKVVVDFASGHGPMYLQDRYESAWQGAISATHVAWREIRLSGNGIVAHRRGQGVEKWIPAEDLNDPLYLVGGWVAYGQKAHIDASAPAGGAAAGTVRPFTVQSVETGEKAVLLTAFSSAVAGPGGSLLVRGGTPEHGEGLYRIAPRADGGRPDVDMVASTGQTTVVTLTGSDTPKTLSAEQIAGGVDFAWNLSRGDAAVRVSLRHVTGGAAFTQEWPADAADGAPRRVTWRWDGKDPERTNGPSPARAGEYEWEITARPEEGVGPKLVATGRFTVNRPAAPHDFDGDGTADLLAREPGGSLWSVRTRPAATGGSVTSLGRSRVGGGWQVYDRLETVGNIAGTTAPDVLARDRFGGLYLYQGTNDRDTALAGRTWVGGGWGIYDRITGGGDVTGDGRTDVVASDTSGVLWLHPGTGKATAPFSARKRIGGGWGVYNEIAAVGNLAGGPAGDLVARDRAGALWLYLGKGDGTFAARTMIGKGWGAFTDLVGVGDADGDGRADLIATSATGATFYAGTGNWKAPFKPGAKTDLTNGVRYDIAF</sequence>
<protein>
    <submittedName>
        <fullName evidence="4">VCBS repeat-containing protein</fullName>
    </submittedName>
</protein>
<dbReference type="Proteomes" id="UP001622594">
    <property type="component" value="Chromosome"/>
</dbReference>
<feature type="chain" id="PRO_5046134872" evidence="3">
    <location>
        <begin position="35"/>
        <end position="754"/>
    </location>
</feature>
<reference evidence="4 5" key="1">
    <citation type="submission" date="2022-10" db="EMBL/GenBank/DDBJ databases">
        <title>The complete genomes of actinobacterial strains from the NBC collection.</title>
        <authorList>
            <person name="Joergensen T.S."/>
            <person name="Alvarez Arevalo M."/>
            <person name="Sterndorff E.B."/>
            <person name="Faurdal D."/>
            <person name="Vuksanovic O."/>
            <person name="Mourched A.-S."/>
            <person name="Charusanti P."/>
            <person name="Shaw S."/>
            <person name="Blin K."/>
            <person name="Weber T."/>
        </authorList>
    </citation>
    <scope>NUCLEOTIDE SEQUENCE [LARGE SCALE GENOMIC DNA]</scope>
    <source>
        <strain evidence="4 5">NBC_00123</strain>
    </source>
</reference>